<keyword evidence="3" id="KW-0560">Oxidoreductase</keyword>
<dbReference type="Pfam" id="PF04075">
    <property type="entry name" value="F420H2_quin_red"/>
    <property type="match status" value="1"/>
</dbReference>
<dbReference type="NCBIfam" id="TIGR00026">
    <property type="entry name" value="hi_GC_TIGR00026"/>
    <property type="match status" value="1"/>
</dbReference>
<gene>
    <name evidence="3" type="ORF">DSM112329_01354</name>
</gene>
<proteinExistence type="inferred from homology"/>
<dbReference type="InterPro" id="IPR012349">
    <property type="entry name" value="Split_barrel_FMN-bd"/>
</dbReference>
<evidence type="ECO:0000313" key="3">
    <source>
        <dbReference type="EMBL" id="XAY04520.1"/>
    </source>
</evidence>
<dbReference type="GO" id="GO:0005886">
    <property type="term" value="C:plasma membrane"/>
    <property type="evidence" value="ECO:0007669"/>
    <property type="project" value="TreeGrafter"/>
</dbReference>
<dbReference type="GO" id="GO:0016491">
    <property type="term" value="F:oxidoreductase activity"/>
    <property type="evidence" value="ECO:0007669"/>
    <property type="project" value="UniProtKB-KW"/>
</dbReference>
<dbReference type="KEGG" id="parq:DSM112329_01354"/>
<dbReference type="PANTHER" id="PTHR39428:SF3">
    <property type="entry name" value="DEAZAFLAVIN-DEPENDENT NITROREDUCTASE"/>
    <property type="match status" value="1"/>
</dbReference>
<organism evidence="3">
    <name type="scientific">Paraconexibacter sp. AEG42_29</name>
    <dbReference type="NCBI Taxonomy" id="2997339"/>
    <lineage>
        <taxon>Bacteria</taxon>
        <taxon>Bacillati</taxon>
        <taxon>Actinomycetota</taxon>
        <taxon>Thermoleophilia</taxon>
        <taxon>Solirubrobacterales</taxon>
        <taxon>Paraconexibacteraceae</taxon>
        <taxon>Paraconexibacter</taxon>
    </lineage>
</organism>
<comment type="similarity">
    <text evidence="1">Belongs to the F420H(2)-dependent quinone reductase family.</text>
</comment>
<dbReference type="RefSeq" id="WP_354701048.1">
    <property type="nucleotide sequence ID" value="NZ_CP114014.1"/>
</dbReference>
<comment type="catalytic activity">
    <reaction evidence="2">
        <text>oxidized coenzyme F420-(gamma-L-Glu)(n) + a quinol + H(+) = reduced coenzyme F420-(gamma-L-Glu)(n) + a quinone</text>
        <dbReference type="Rhea" id="RHEA:39663"/>
        <dbReference type="Rhea" id="RHEA-COMP:12939"/>
        <dbReference type="Rhea" id="RHEA-COMP:14378"/>
        <dbReference type="ChEBI" id="CHEBI:15378"/>
        <dbReference type="ChEBI" id="CHEBI:24646"/>
        <dbReference type="ChEBI" id="CHEBI:132124"/>
        <dbReference type="ChEBI" id="CHEBI:133980"/>
        <dbReference type="ChEBI" id="CHEBI:139511"/>
    </reaction>
</comment>
<protein>
    <submittedName>
        <fullName evidence="3">F420H(2)-dependent quinone reductase</fullName>
        <ecNumber evidence="3">1.1.98.-</ecNumber>
    </submittedName>
</protein>
<accession>A0AAU7ASB5</accession>
<dbReference type="PANTHER" id="PTHR39428">
    <property type="entry name" value="F420H(2)-DEPENDENT QUINONE REDUCTASE RV1261C"/>
    <property type="match status" value="1"/>
</dbReference>
<dbReference type="EC" id="1.1.98.-" evidence="3"/>
<reference evidence="3" key="1">
    <citation type="submission" date="2022-12" db="EMBL/GenBank/DDBJ databases">
        <title>Paraconexibacter alkalitolerans sp. nov. and Baekduia alba sp. nov., isolated from soil and emended description of the genera Paraconexibacter (Chun et al., 2020) and Baekduia (An et al., 2020).</title>
        <authorList>
            <person name="Vieira S."/>
            <person name="Huber K.J."/>
            <person name="Geppert A."/>
            <person name="Wolf J."/>
            <person name="Neumann-Schaal M."/>
            <person name="Muesken M."/>
            <person name="Overmann J."/>
        </authorList>
    </citation>
    <scope>NUCLEOTIDE SEQUENCE</scope>
    <source>
        <strain evidence="3">AEG42_29</strain>
    </source>
</reference>
<dbReference type="EMBL" id="CP114014">
    <property type="protein sequence ID" value="XAY04520.1"/>
    <property type="molecule type" value="Genomic_DNA"/>
</dbReference>
<dbReference type="AlphaFoldDB" id="A0AAU7ASB5"/>
<dbReference type="GO" id="GO:0070967">
    <property type="term" value="F:coenzyme F420 binding"/>
    <property type="evidence" value="ECO:0007669"/>
    <property type="project" value="TreeGrafter"/>
</dbReference>
<dbReference type="SUPFAM" id="SSF50475">
    <property type="entry name" value="FMN-binding split barrel"/>
    <property type="match status" value="1"/>
</dbReference>
<dbReference type="InterPro" id="IPR004378">
    <property type="entry name" value="F420H2_quin_Rdtase"/>
</dbReference>
<sequence>MSQSDDDQLFGPEHVRVYQETDGARGYHWRGTEILLLTTIGNKSGEAHTTPLIHRTDGDNYVIVASKGGAPEDPAWFKNMQANPDADVQVKAAHVPVTMTVAEGTERARLWDAMVEVWPDYTDYAAKTDREIPIVVLVPR</sequence>
<dbReference type="Gene3D" id="2.30.110.10">
    <property type="entry name" value="Electron Transport, Fmn-binding Protein, Chain A"/>
    <property type="match status" value="1"/>
</dbReference>
<name>A0AAU7ASB5_9ACTN</name>
<evidence type="ECO:0000256" key="2">
    <source>
        <dbReference type="ARBA" id="ARBA00049106"/>
    </source>
</evidence>
<evidence type="ECO:0000256" key="1">
    <source>
        <dbReference type="ARBA" id="ARBA00008710"/>
    </source>
</evidence>